<sequence>MIVPTVSSGQIVTVQDAQSNYLVNAGGQLRVSSGGVVTTVGVSSGGRLVVSSGGTARNVTLSSGGTSRYNSANAFAQIGAGGTVSGITLFSGANINNNGGTISGAVISSGAFIQDFSGGLDVGAVVMNGAELSIQNGATASNTTVSSGGILTIHASSTITGLNITSGSLLTFASYTNQPGYSATVVGSTLRVMSAGKIVQQVGLSTTAYDGHSFNISTSANQYDSGDVQVVVCYLLGTEIATALGHKTVENLVAGDKVLVRRGDELVEEEISWVGHKTVHVSEGQDERYPVRIKANAFAENVPSKDLLVTPEHCLYIDGKFVPARMLVNDHSITIDRSASTFEVYHVELAQHGVLVANGLEAESYLDTGNRSTFKQDGDVAVLFKGRAKTWERDAAAALTTERAVVEPMHSRLLERARDMGVQSEVSDRVWTNDADLHLVTDNGQVLRPTRTEGRVVSFAIPAGVASARIVSRTVRPADVVGPFLDDRRKLGVLIGDMTIVSGNTISPVTVHLREQELDGWYGIEGGIVRWTNGNALLTFGDAQIETFADLTITVAAQGPYILEQSAEAVSALKA</sequence>
<name>A0A4Y6V8I6_9PROT</name>
<dbReference type="InterPro" id="IPR036844">
    <property type="entry name" value="Hint_dom_sf"/>
</dbReference>
<keyword evidence="3" id="KW-1185">Reference proteome</keyword>
<organism evidence="2 3">
    <name type="scientific">Neokomagataea tanensis</name>
    <dbReference type="NCBI Taxonomy" id="661191"/>
    <lineage>
        <taxon>Bacteria</taxon>
        <taxon>Pseudomonadati</taxon>
        <taxon>Pseudomonadota</taxon>
        <taxon>Alphaproteobacteria</taxon>
        <taxon>Acetobacterales</taxon>
        <taxon>Acetobacteraceae</taxon>
        <taxon>Neokomagataea</taxon>
    </lineage>
</organism>
<evidence type="ECO:0000313" key="3">
    <source>
        <dbReference type="Proteomes" id="UP000317214"/>
    </source>
</evidence>
<evidence type="ECO:0000313" key="2">
    <source>
        <dbReference type="EMBL" id="QDH25188.1"/>
    </source>
</evidence>
<evidence type="ECO:0000259" key="1">
    <source>
        <dbReference type="Pfam" id="PF13403"/>
    </source>
</evidence>
<dbReference type="Gene3D" id="2.160.20.20">
    <property type="match status" value="1"/>
</dbReference>
<dbReference type="RefSeq" id="WP_141493040.1">
    <property type="nucleotide sequence ID" value="NZ_CP032485.1"/>
</dbReference>
<feature type="domain" description="Hedgehog/Intein (Hint)" evidence="1">
    <location>
        <begin position="232"/>
        <end position="368"/>
    </location>
</feature>
<proteinExistence type="predicted"/>
<dbReference type="NCBIfam" id="TIGR04415">
    <property type="entry name" value="O_hepto_targRPT"/>
    <property type="match status" value="3"/>
</dbReference>
<accession>A0A4Y6V8I6</accession>
<dbReference type="OrthoDB" id="7284755at2"/>
<dbReference type="Proteomes" id="UP000317214">
    <property type="component" value="Chromosome"/>
</dbReference>
<dbReference type="EMBL" id="CP032485">
    <property type="protein sequence ID" value="QDH25188.1"/>
    <property type="molecule type" value="Genomic_DNA"/>
</dbReference>
<dbReference type="Pfam" id="PF13403">
    <property type="entry name" value="Hint_2"/>
    <property type="match status" value="1"/>
</dbReference>
<reference evidence="2 3" key="1">
    <citation type="submission" date="2018-09" db="EMBL/GenBank/DDBJ databases">
        <title>The complete genome sequence of Neokomagataea tanensis NBRC 106556(T).</title>
        <authorList>
            <person name="Chua K.-O."/>
            <person name="See-Too W.-S."/>
            <person name="Hong K.-W."/>
            <person name="Yin W.-F."/>
            <person name="Chan K.-G."/>
        </authorList>
    </citation>
    <scope>NUCLEOTIDE SEQUENCE [LARGE SCALE GENOMIC DNA]</scope>
    <source>
        <strain evidence="3">AH13 \ NBRC 106556</strain>
    </source>
</reference>
<dbReference type="InterPro" id="IPR030930">
    <property type="entry name" value="AIDA"/>
</dbReference>
<gene>
    <name evidence="2" type="ORF">D5366_08165</name>
</gene>
<dbReference type="KEGG" id="ntn:D5366_08165"/>
<dbReference type="SUPFAM" id="SSF51294">
    <property type="entry name" value="Hedgehog/intein (Hint) domain"/>
    <property type="match status" value="1"/>
</dbReference>
<dbReference type="AlphaFoldDB" id="A0A4Y6V8I6"/>
<dbReference type="InterPro" id="IPR028992">
    <property type="entry name" value="Hedgehog/Intein_dom"/>
</dbReference>
<dbReference type="InterPro" id="IPR012332">
    <property type="entry name" value="Autotransporter_pectin_lyase_C"/>
</dbReference>
<protein>
    <recommendedName>
        <fullName evidence="1">Hedgehog/Intein (Hint) domain-containing protein</fullName>
    </recommendedName>
</protein>